<name>A0A0C9W3V2_9AGAM</name>
<reference evidence="1 2" key="1">
    <citation type="submission" date="2014-04" db="EMBL/GenBank/DDBJ databases">
        <title>Evolutionary Origins and Diversification of the Mycorrhizal Mutualists.</title>
        <authorList>
            <consortium name="DOE Joint Genome Institute"/>
            <consortium name="Mycorrhizal Genomics Consortium"/>
            <person name="Kohler A."/>
            <person name="Kuo A."/>
            <person name="Nagy L.G."/>
            <person name="Floudas D."/>
            <person name="Copeland A."/>
            <person name="Barry K.W."/>
            <person name="Cichocki N."/>
            <person name="Veneault-Fourrey C."/>
            <person name="LaButti K."/>
            <person name="Lindquist E.A."/>
            <person name="Lipzen A."/>
            <person name="Lundell T."/>
            <person name="Morin E."/>
            <person name="Murat C."/>
            <person name="Riley R."/>
            <person name="Ohm R."/>
            <person name="Sun H."/>
            <person name="Tunlid A."/>
            <person name="Henrissat B."/>
            <person name="Grigoriev I.V."/>
            <person name="Hibbett D.S."/>
            <person name="Martin F."/>
        </authorList>
    </citation>
    <scope>NUCLEOTIDE SEQUENCE [LARGE SCALE GENOMIC DNA]</scope>
    <source>
        <strain evidence="1 2">MD-312</strain>
    </source>
</reference>
<organism evidence="1 2">
    <name type="scientific">Hydnomerulius pinastri MD-312</name>
    <dbReference type="NCBI Taxonomy" id="994086"/>
    <lineage>
        <taxon>Eukaryota</taxon>
        <taxon>Fungi</taxon>
        <taxon>Dikarya</taxon>
        <taxon>Basidiomycota</taxon>
        <taxon>Agaricomycotina</taxon>
        <taxon>Agaricomycetes</taxon>
        <taxon>Agaricomycetidae</taxon>
        <taxon>Boletales</taxon>
        <taxon>Boletales incertae sedis</taxon>
        <taxon>Leucogyrophana</taxon>
    </lineage>
</organism>
<feature type="non-terminal residue" evidence="1">
    <location>
        <position position="1"/>
    </location>
</feature>
<accession>A0A0C9W3V2</accession>
<dbReference type="EMBL" id="KN839866">
    <property type="protein sequence ID" value="KIJ60983.1"/>
    <property type="molecule type" value="Genomic_DNA"/>
</dbReference>
<dbReference type="HOGENOM" id="CLU_067622_0_1_1"/>
<keyword evidence="2" id="KW-1185">Reference proteome</keyword>
<sequence length="208" mass="23411">VETQEEEEIIFRVQGVLIRKDLPPIHETPRYVPIALNPRKHTGATRHMCQSIEISGLGLKDFKDALDHLQVRHASMARNHPENTVEPWIPRNYRGTCALESSNKYFTTRQHDRGRPPVTFLPGVDPKGKLAQLAGNEYIHLQENLVSFAEIVNGRATDTTLSTFHIGDIVEAQISAKIIPCGPNTYQLIPVLRGFLLWQSAFLVVSSK</sequence>
<dbReference type="AlphaFoldDB" id="A0A0C9W3V2"/>
<evidence type="ECO:0000313" key="1">
    <source>
        <dbReference type="EMBL" id="KIJ60983.1"/>
    </source>
</evidence>
<gene>
    <name evidence="1" type="ORF">HYDPIDRAFT_97566</name>
</gene>
<dbReference type="OrthoDB" id="3269456at2759"/>
<protein>
    <submittedName>
        <fullName evidence="1">Uncharacterized protein</fullName>
    </submittedName>
</protein>
<evidence type="ECO:0000313" key="2">
    <source>
        <dbReference type="Proteomes" id="UP000053820"/>
    </source>
</evidence>
<proteinExistence type="predicted"/>
<dbReference type="Proteomes" id="UP000053820">
    <property type="component" value="Unassembled WGS sequence"/>
</dbReference>